<dbReference type="InterPro" id="IPR056136">
    <property type="entry name" value="DUF7719"/>
</dbReference>
<keyword evidence="5" id="KW-1185">Reference proteome</keyword>
<dbReference type="PANTHER" id="PTHR37846">
    <property type="entry name" value="YALI0B21296P"/>
    <property type="match status" value="1"/>
</dbReference>
<evidence type="ECO:0000313" key="4">
    <source>
        <dbReference type="EMBL" id="KAK0540829.1"/>
    </source>
</evidence>
<reference evidence="4" key="1">
    <citation type="journal article" date="2023" name="PhytoFront">
        <title>Draft Genome Resources of Seven Strains of Tilletia horrida, Causal Agent of Kernel Smut of Rice.</title>
        <authorList>
            <person name="Khanal S."/>
            <person name="Antony Babu S."/>
            <person name="Zhou X.G."/>
        </authorList>
    </citation>
    <scope>NUCLEOTIDE SEQUENCE</scope>
    <source>
        <strain evidence="4">TX3</strain>
    </source>
</reference>
<dbReference type="Pfam" id="PF24841">
    <property type="entry name" value="DUF7719"/>
    <property type="match status" value="1"/>
</dbReference>
<feature type="transmembrane region" description="Helical" evidence="2">
    <location>
        <begin position="241"/>
        <end position="259"/>
    </location>
</feature>
<feature type="transmembrane region" description="Helical" evidence="2">
    <location>
        <begin position="298"/>
        <end position="317"/>
    </location>
</feature>
<keyword evidence="2" id="KW-0472">Membrane</keyword>
<organism evidence="4 5">
    <name type="scientific">Tilletia horrida</name>
    <dbReference type="NCBI Taxonomy" id="155126"/>
    <lineage>
        <taxon>Eukaryota</taxon>
        <taxon>Fungi</taxon>
        <taxon>Dikarya</taxon>
        <taxon>Basidiomycota</taxon>
        <taxon>Ustilaginomycotina</taxon>
        <taxon>Exobasidiomycetes</taxon>
        <taxon>Tilletiales</taxon>
        <taxon>Tilletiaceae</taxon>
        <taxon>Tilletia</taxon>
    </lineage>
</organism>
<sequence length="370" mass="38964">MSGGTNSKTVMRGMDSSGTGSAAAAAAGGSGGGGGGGGAAAAAAAAASSSTNHLQDALGFQQLETLSQNQLKLGQLTSRMTSILSNFDRQLARLERDIRPVHEDLHRLGRVQRNIEAVQASLSKTRSSYEAGGGDEELAARGGPSPLGQSFRTEPTDYNSGASPYYLAEGQDVPEFQGAYIESASEGEGNGGDDEGDADADSDDMDPDALPYDLNAHTAELLARAQAAEGLSPRAELIFDTIIWTMPLVFVYVLLDVLVRQQYNQPVYWMGVARRVGSRGPFLGLLSLYSLKHRQSPWVRHGFFGLALGAGAGFLYVTAKSPFDAVIRQTPALGALWVMSIVKLDLLPAVLSLALVGGFVWALDLKLLTG</sequence>
<evidence type="ECO:0000259" key="3">
    <source>
        <dbReference type="Pfam" id="PF24841"/>
    </source>
</evidence>
<evidence type="ECO:0000256" key="2">
    <source>
        <dbReference type="SAM" id="Phobius"/>
    </source>
</evidence>
<feature type="compositionally biased region" description="Polar residues" evidence="1">
    <location>
        <begin position="147"/>
        <end position="162"/>
    </location>
</feature>
<protein>
    <recommendedName>
        <fullName evidence="3">DUF7719 domain-containing protein</fullName>
    </recommendedName>
</protein>
<keyword evidence="2" id="KW-0812">Transmembrane</keyword>
<feature type="compositionally biased region" description="Gly residues" evidence="1">
    <location>
        <begin position="28"/>
        <end position="39"/>
    </location>
</feature>
<feature type="compositionally biased region" description="Acidic residues" evidence="1">
    <location>
        <begin position="191"/>
        <end position="207"/>
    </location>
</feature>
<proteinExistence type="predicted"/>
<accession>A0AAN6JUA1</accession>
<feature type="region of interest" description="Disordered" evidence="1">
    <location>
        <begin position="122"/>
        <end position="166"/>
    </location>
</feature>
<name>A0AAN6JUA1_9BASI</name>
<comment type="caution">
    <text evidence="4">The sequence shown here is derived from an EMBL/GenBank/DDBJ whole genome shotgun (WGS) entry which is preliminary data.</text>
</comment>
<dbReference type="AlphaFoldDB" id="A0AAN6JUA1"/>
<feature type="compositionally biased region" description="Low complexity" evidence="1">
    <location>
        <begin position="16"/>
        <end position="27"/>
    </location>
</feature>
<evidence type="ECO:0000256" key="1">
    <source>
        <dbReference type="SAM" id="MobiDB-lite"/>
    </source>
</evidence>
<dbReference type="PANTHER" id="PTHR37846:SF1">
    <property type="entry name" value="DEACETYLASE-LIKE PROTEIN"/>
    <property type="match status" value="1"/>
</dbReference>
<feature type="domain" description="DUF7719" evidence="3">
    <location>
        <begin position="303"/>
        <end position="365"/>
    </location>
</feature>
<dbReference type="Proteomes" id="UP001176521">
    <property type="component" value="Unassembled WGS sequence"/>
</dbReference>
<dbReference type="EMBL" id="JAPDMQ010000007">
    <property type="protein sequence ID" value="KAK0540829.1"/>
    <property type="molecule type" value="Genomic_DNA"/>
</dbReference>
<feature type="transmembrane region" description="Helical" evidence="2">
    <location>
        <begin position="337"/>
        <end position="363"/>
    </location>
</feature>
<feature type="region of interest" description="Disordered" evidence="1">
    <location>
        <begin position="183"/>
        <end position="210"/>
    </location>
</feature>
<evidence type="ECO:0000313" key="5">
    <source>
        <dbReference type="Proteomes" id="UP001176521"/>
    </source>
</evidence>
<feature type="region of interest" description="Disordered" evidence="1">
    <location>
        <begin position="1"/>
        <end position="47"/>
    </location>
</feature>
<gene>
    <name evidence="4" type="ORF">OC842_000282</name>
</gene>
<keyword evidence="2" id="KW-1133">Transmembrane helix</keyword>